<evidence type="ECO:0000313" key="2">
    <source>
        <dbReference type="Proteomes" id="UP001454036"/>
    </source>
</evidence>
<dbReference type="EMBL" id="BAABME010020442">
    <property type="protein sequence ID" value="GAA0160421.1"/>
    <property type="molecule type" value="Genomic_DNA"/>
</dbReference>
<organism evidence="1 2">
    <name type="scientific">Lithospermum erythrorhizon</name>
    <name type="common">Purple gromwell</name>
    <name type="synonym">Lithospermum officinale var. erythrorhizon</name>
    <dbReference type="NCBI Taxonomy" id="34254"/>
    <lineage>
        <taxon>Eukaryota</taxon>
        <taxon>Viridiplantae</taxon>
        <taxon>Streptophyta</taxon>
        <taxon>Embryophyta</taxon>
        <taxon>Tracheophyta</taxon>
        <taxon>Spermatophyta</taxon>
        <taxon>Magnoliopsida</taxon>
        <taxon>eudicotyledons</taxon>
        <taxon>Gunneridae</taxon>
        <taxon>Pentapetalae</taxon>
        <taxon>asterids</taxon>
        <taxon>lamiids</taxon>
        <taxon>Boraginales</taxon>
        <taxon>Boraginaceae</taxon>
        <taxon>Boraginoideae</taxon>
        <taxon>Lithospermeae</taxon>
        <taxon>Lithospermum</taxon>
    </lineage>
</organism>
<comment type="caution">
    <text evidence="1">The sequence shown here is derived from an EMBL/GenBank/DDBJ whole genome shotgun (WGS) entry which is preliminary data.</text>
</comment>
<reference evidence="1 2" key="1">
    <citation type="submission" date="2024-01" db="EMBL/GenBank/DDBJ databases">
        <title>The complete chloroplast genome sequence of Lithospermum erythrorhizon: insights into the phylogenetic relationship among Boraginaceae species and the maternal lineages of purple gromwells.</title>
        <authorList>
            <person name="Okada T."/>
            <person name="Watanabe K."/>
        </authorList>
    </citation>
    <scope>NUCLEOTIDE SEQUENCE [LARGE SCALE GENOMIC DNA]</scope>
</reference>
<dbReference type="AlphaFoldDB" id="A0AAV3QAM8"/>
<accession>A0AAV3QAM8</accession>
<proteinExistence type="predicted"/>
<gene>
    <name evidence="1" type="ORF">LIER_39038</name>
</gene>
<sequence length="138" mass="15575">MERMGPNSPLLNGEPTRPTLGAWDVKEMRKIILKINDLVGRRNGITCGAKILPKYEPTIESLTAEKILHSKNHVTVLTFDPDNYPIEKVPEYVSYCQDQIHFSKGQTELYRLCLQTLSSRLENEGGDIPMVCETAGKE</sequence>
<name>A0AAV3QAM8_LITER</name>
<evidence type="ECO:0000313" key="1">
    <source>
        <dbReference type="EMBL" id="GAA0160421.1"/>
    </source>
</evidence>
<keyword evidence="2" id="KW-1185">Reference proteome</keyword>
<protein>
    <submittedName>
        <fullName evidence="1">Uncharacterized protein</fullName>
    </submittedName>
</protein>
<dbReference type="Proteomes" id="UP001454036">
    <property type="component" value="Unassembled WGS sequence"/>
</dbReference>